<dbReference type="RefSeq" id="WP_306825141.1">
    <property type="nucleotide sequence ID" value="NZ_JAUSQM010000001.1"/>
</dbReference>
<evidence type="ECO:0008006" key="5">
    <source>
        <dbReference type="Google" id="ProtNLM"/>
    </source>
</evidence>
<evidence type="ECO:0000256" key="2">
    <source>
        <dbReference type="SAM" id="Phobius"/>
    </source>
</evidence>
<keyword evidence="2" id="KW-0812">Transmembrane</keyword>
<feature type="transmembrane region" description="Helical" evidence="2">
    <location>
        <begin position="79"/>
        <end position="96"/>
    </location>
</feature>
<dbReference type="Proteomes" id="UP001240447">
    <property type="component" value="Unassembled WGS sequence"/>
</dbReference>
<feature type="transmembrane region" description="Helical" evidence="2">
    <location>
        <begin position="49"/>
        <end position="67"/>
    </location>
</feature>
<feature type="transmembrane region" description="Helical" evidence="2">
    <location>
        <begin position="290"/>
        <end position="307"/>
    </location>
</feature>
<protein>
    <recommendedName>
        <fullName evidence="5">Integral membrane protein</fullName>
    </recommendedName>
</protein>
<keyword evidence="2" id="KW-1133">Transmembrane helix</keyword>
<feature type="transmembrane region" description="Helical" evidence="2">
    <location>
        <begin position="173"/>
        <end position="194"/>
    </location>
</feature>
<proteinExistence type="predicted"/>
<evidence type="ECO:0000313" key="4">
    <source>
        <dbReference type="Proteomes" id="UP001240447"/>
    </source>
</evidence>
<feature type="region of interest" description="Disordered" evidence="1">
    <location>
        <begin position="374"/>
        <end position="405"/>
    </location>
</feature>
<dbReference type="EMBL" id="JAUSQM010000001">
    <property type="protein sequence ID" value="MDP9822565.1"/>
    <property type="molecule type" value="Genomic_DNA"/>
</dbReference>
<accession>A0ABT9NQ62</accession>
<sequence length="474" mass="50182">MSVGAAGVDSDVLTEVPPASAYPSREALLIAQDRAVAELDRRTWGLRRMAPATAWMLAVLLVVLMALQGVTGDLADDSVLALVLVLAAAALVLWRGGRALCRALMLTAREAEAAVHWRDLDRTAAARALPAGEPGDLATAWDRRDAADLEEAADRRATREWASILAMGPRGHLVATLPFMIGFVGLLAVVLPFAETPHRVGGAVAVVVCLVPAATLLGLAYREAFRRQVAYHQRWIEREVLLARRALLHPGVAPTDAPLRPARAARFVWVAFFCGLLVTLGVQVTTSESQALLAVAAMLGVGVLVALEATRRRHRPLVHAFTAGPADRLGVGRARPVDVVRGPDGSLELRPADDAVPGVTVPAAAIRGVTPVRMPGALAPPGGGGRRGRARGLRSGGPVGAQRTWPGCRARAARPPPLLTAPDRPLAAPVRFPRCRRRRRTLCSLLPHGASLARCAVSACPPLVRSPHRCTSSP</sequence>
<feature type="transmembrane region" description="Helical" evidence="2">
    <location>
        <begin position="267"/>
        <end position="284"/>
    </location>
</feature>
<gene>
    <name evidence="3" type="ORF">J2S59_002374</name>
</gene>
<keyword evidence="2" id="KW-0472">Membrane</keyword>
<name>A0ABT9NQ62_9ACTN</name>
<evidence type="ECO:0000256" key="1">
    <source>
        <dbReference type="SAM" id="MobiDB-lite"/>
    </source>
</evidence>
<feature type="transmembrane region" description="Helical" evidence="2">
    <location>
        <begin position="200"/>
        <end position="221"/>
    </location>
</feature>
<evidence type="ECO:0000313" key="3">
    <source>
        <dbReference type="EMBL" id="MDP9822565.1"/>
    </source>
</evidence>
<organism evidence="3 4">
    <name type="scientific">Nocardioides massiliensis</name>
    <dbReference type="NCBI Taxonomy" id="1325935"/>
    <lineage>
        <taxon>Bacteria</taxon>
        <taxon>Bacillati</taxon>
        <taxon>Actinomycetota</taxon>
        <taxon>Actinomycetes</taxon>
        <taxon>Propionibacteriales</taxon>
        <taxon>Nocardioidaceae</taxon>
        <taxon>Nocardioides</taxon>
    </lineage>
</organism>
<reference evidence="3 4" key="1">
    <citation type="submission" date="2023-07" db="EMBL/GenBank/DDBJ databases">
        <title>Sequencing the genomes of 1000 actinobacteria strains.</title>
        <authorList>
            <person name="Klenk H.-P."/>
        </authorList>
    </citation>
    <scope>NUCLEOTIDE SEQUENCE [LARGE SCALE GENOMIC DNA]</scope>
    <source>
        <strain evidence="3 4">GD13</strain>
    </source>
</reference>
<comment type="caution">
    <text evidence="3">The sequence shown here is derived from an EMBL/GenBank/DDBJ whole genome shotgun (WGS) entry which is preliminary data.</text>
</comment>
<keyword evidence="4" id="KW-1185">Reference proteome</keyword>